<dbReference type="PANTHER" id="PTHR31704:SF37">
    <property type="entry name" value="HEAT SHOCK PROTEIN"/>
    <property type="match status" value="1"/>
</dbReference>
<dbReference type="PANTHER" id="PTHR31704">
    <property type="entry name" value="MYB/SANT-LIKE DNA-BINDING DOMAIN PROTEIN-RELATED"/>
    <property type="match status" value="1"/>
</dbReference>
<feature type="compositionally biased region" description="Basic and acidic residues" evidence="1">
    <location>
        <begin position="175"/>
        <end position="189"/>
    </location>
</feature>
<gene>
    <name evidence="2" type="ORF">LSAT_V11C300149300</name>
</gene>
<protein>
    <recommendedName>
        <fullName evidence="4">DDE Tnp4 domain-containing protein</fullName>
    </recommendedName>
</protein>
<proteinExistence type="predicted"/>
<feature type="region of interest" description="Disordered" evidence="1">
    <location>
        <begin position="169"/>
        <end position="194"/>
    </location>
</feature>
<organism evidence="2 3">
    <name type="scientific">Lactuca sativa</name>
    <name type="common">Garden lettuce</name>
    <dbReference type="NCBI Taxonomy" id="4236"/>
    <lineage>
        <taxon>Eukaryota</taxon>
        <taxon>Viridiplantae</taxon>
        <taxon>Streptophyta</taxon>
        <taxon>Embryophyta</taxon>
        <taxon>Tracheophyta</taxon>
        <taxon>Spermatophyta</taxon>
        <taxon>Magnoliopsida</taxon>
        <taxon>eudicotyledons</taxon>
        <taxon>Gunneridae</taxon>
        <taxon>Pentapetalae</taxon>
        <taxon>asterids</taxon>
        <taxon>campanulids</taxon>
        <taxon>Asterales</taxon>
        <taxon>Asteraceae</taxon>
        <taxon>Cichorioideae</taxon>
        <taxon>Cichorieae</taxon>
        <taxon>Lactucinae</taxon>
        <taxon>Lactuca</taxon>
    </lineage>
</organism>
<evidence type="ECO:0000313" key="2">
    <source>
        <dbReference type="EMBL" id="KAJ0218855.1"/>
    </source>
</evidence>
<evidence type="ECO:0000256" key="1">
    <source>
        <dbReference type="SAM" id="MobiDB-lite"/>
    </source>
</evidence>
<keyword evidence="3" id="KW-1185">Reference proteome</keyword>
<accession>A0A9R1W5N3</accession>
<reference evidence="2 3" key="1">
    <citation type="journal article" date="2017" name="Nat. Commun.">
        <title>Genome assembly with in vitro proximity ligation data and whole-genome triplication in lettuce.</title>
        <authorList>
            <person name="Reyes-Chin-Wo S."/>
            <person name="Wang Z."/>
            <person name="Yang X."/>
            <person name="Kozik A."/>
            <person name="Arikit S."/>
            <person name="Song C."/>
            <person name="Xia L."/>
            <person name="Froenicke L."/>
            <person name="Lavelle D.O."/>
            <person name="Truco M.J."/>
            <person name="Xia R."/>
            <person name="Zhu S."/>
            <person name="Xu C."/>
            <person name="Xu H."/>
            <person name="Xu X."/>
            <person name="Cox K."/>
            <person name="Korf I."/>
            <person name="Meyers B.C."/>
            <person name="Michelmore R.W."/>
        </authorList>
    </citation>
    <scope>NUCLEOTIDE SEQUENCE [LARGE SCALE GENOMIC DNA]</scope>
    <source>
        <strain evidence="3">cv. Salinas</strain>
        <tissue evidence="2">Seedlings</tissue>
    </source>
</reference>
<dbReference type="AlphaFoldDB" id="A0A9R1W5N3"/>
<name>A0A9R1W5N3_LACSA</name>
<evidence type="ECO:0008006" key="4">
    <source>
        <dbReference type="Google" id="ProtNLM"/>
    </source>
</evidence>
<sequence>MDGVNVHDVDIDTSKVKIFLEECMTELKSGNRPNTYLNKSACQNICKRLLERNEFKYYDRLTRLETGISTDPVRNIISASKEWWDEKIKEDKEYAKFKDKNLDVYQTYYEALFGIPQLLETRLRYLANLATVALRFVDITDGKEDTDEVRLFDDVDSFLTYDSSSKKRRGKKLTPRRDNKKNFEGKNEGKSMANSSYEEKLDTVFDVLLTRSTQPSRRGNKLTPIRYHILDFRRGQTHALREPKGFKEKFNYYHSSLRNVIERTFGVWKARWVLLRDMHVNFDFETQVKIVLASMAIHSYIRMSGSGDATFQIAQEESYNPRNDEGYDDGIEPHDEVSSGQHRNDDMYMNAVRDMITGQIFSMSNTRACNDTSKLLSLKYNTFII</sequence>
<dbReference type="Proteomes" id="UP000235145">
    <property type="component" value="Unassembled WGS sequence"/>
</dbReference>
<dbReference type="EMBL" id="NBSK02000003">
    <property type="protein sequence ID" value="KAJ0218855.1"/>
    <property type="molecule type" value="Genomic_DNA"/>
</dbReference>
<comment type="caution">
    <text evidence="2">The sequence shown here is derived from an EMBL/GenBank/DDBJ whole genome shotgun (WGS) entry which is preliminary data.</text>
</comment>
<evidence type="ECO:0000313" key="3">
    <source>
        <dbReference type="Proteomes" id="UP000235145"/>
    </source>
</evidence>